<dbReference type="Gene3D" id="3.40.50.2000">
    <property type="entry name" value="Glycogen Phosphorylase B"/>
    <property type="match status" value="2"/>
</dbReference>
<comment type="caution">
    <text evidence="3">The sequence shown here is derived from an EMBL/GenBank/DDBJ whole genome shotgun (WGS) entry which is preliminary data.</text>
</comment>
<dbReference type="PANTHER" id="PTHR46401:SF2">
    <property type="entry name" value="GLYCOSYLTRANSFERASE WBBK-RELATED"/>
    <property type="match status" value="1"/>
</dbReference>
<protein>
    <recommendedName>
        <fullName evidence="2">Glycosyl transferase family 1 domain-containing protein</fullName>
    </recommendedName>
</protein>
<keyword evidence="1" id="KW-0808">Transferase</keyword>
<dbReference type="Pfam" id="PF00534">
    <property type="entry name" value="Glycos_transf_1"/>
    <property type="match status" value="1"/>
</dbReference>
<dbReference type="RefSeq" id="WP_158081637.1">
    <property type="nucleotide sequence ID" value="NZ_MSZX01000002.1"/>
</dbReference>
<accession>A0A1T2XKS1</accession>
<name>A0A1T2XKS1_9BACL</name>
<dbReference type="GO" id="GO:0016757">
    <property type="term" value="F:glycosyltransferase activity"/>
    <property type="evidence" value="ECO:0007669"/>
    <property type="project" value="InterPro"/>
</dbReference>
<evidence type="ECO:0000313" key="3">
    <source>
        <dbReference type="EMBL" id="OPA80470.1"/>
    </source>
</evidence>
<gene>
    <name evidence="3" type="ORF">BVG16_07005</name>
</gene>
<proteinExistence type="predicted"/>
<dbReference type="EMBL" id="MSZX01000002">
    <property type="protein sequence ID" value="OPA80470.1"/>
    <property type="molecule type" value="Genomic_DNA"/>
</dbReference>
<evidence type="ECO:0000256" key="1">
    <source>
        <dbReference type="ARBA" id="ARBA00022679"/>
    </source>
</evidence>
<evidence type="ECO:0000259" key="2">
    <source>
        <dbReference type="Pfam" id="PF00534"/>
    </source>
</evidence>
<dbReference type="InterPro" id="IPR001296">
    <property type="entry name" value="Glyco_trans_1"/>
</dbReference>
<keyword evidence="4" id="KW-1185">Reference proteome</keyword>
<dbReference type="PANTHER" id="PTHR46401">
    <property type="entry name" value="GLYCOSYLTRANSFERASE WBBK-RELATED"/>
    <property type="match status" value="1"/>
</dbReference>
<dbReference type="SUPFAM" id="SSF53756">
    <property type="entry name" value="UDP-Glycosyltransferase/glycogen phosphorylase"/>
    <property type="match status" value="1"/>
</dbReference>
<dbReference type="AlphaFoldDB" id="A0A1T2XKS1"/>
<evidence type="ECO:0000313" key="4">
    <source>
        <dbReference type="Proteomes" id="UP000190188"/>
    </source>
</evidence>
<dbReference type="STRING" id="1324314.BVG16_07005"/>
<dbReference type="Proteomes" id="UP000190188">
    <property type="component" value="Unassembled WGS sequence"/>
</dbReference>
<reference evidence="3 4" key="1">
    <citation type="submission" date="2017-01" db="EMBL/GenBank/DDBJ databases">
        <title>Genome analysis of Paenibacillus selenitrireducens ES3-24.</title>
        <authorList>
            <person name="Xu D."/>
            <person name="Yao R."/>
            <person name="Zheng S."/>
        </authorList>
    </citation>
    <scope>NUCLEOTIDE SEQUENCE [LARGE SCALE GENOMIC DNA]</scope>
    <source>
        <strain evidence="3 4">ES3-24</strain>
    </source>
</reference>
<dbReference type="GO" id="GO:0009103">
    <property type="term" value="P:lipopolysaccharide biosynthetic process"/>
    <property type="evidence" value="ECO:0007669"/>
    <property type="project" value="TreeGrafter"/>
</dbReference>
<dbReference type="OrthoDB" id="9785185at2"/>
<organism evidence="3 4">
    <name type="scientific">Paenibacillus selenitireducens</name>
    <dbReference type="NCBI Taxonomy" id="1324314"/>
    <lineage>
        <taxon>Bacteria</taxon>
        <taxon>Bacillati</taxon>
        <taxon>Bacillota</taxon>
        <taxon>Bacilli</taxon>
        <taxon>Bacillales</taxon>
        <taxon>Paenibacillaceae</taxon>
        <taxon>Paenibacillus</taxon>
    </lineage>
</organism>
<feature type="domain" description="Glycosyl transferase family 1" evidence="2">
    <location>
        <begin position="160"/>
        <end position="319"/>
    </location>
</feature>
<sequence length="349" mass="40077">MVKVYLSDNSLSGHHKSYLDALVKIECTDNISEQITFEQTKGRLIYHTERLKYINNAIRKAQIDEYRGLKIVHFLYLDNLYTSLFSSAFFKSDKIRLIGTLHHIPQKKVKLFMLKIFAKKLDKIVVHSEYSKQELNNSGINNVEFINYPSFYDYSKCSSKETIRNEFGIDQQQIVLTAIGGTRFDKGLDILLDSVALLEPNERKRILLNIVGKEEIFKKGYILEKCSENGIDSRVKLEYLSDEDFMKNIKISDAIVLPYRKVFSGNSGPMTEAIVNNIPIISPEEGNLGYITSKLSLGVTFESENVKSLSKTIKKVINEGFDLGVNHTDEFHVMKFTEKYKTIYFSLTL</sequence>